<evidence type="ECO:0000256" key="1">
    <source>
        <dbReference type="SAM" id="Phobius"/>
    </source>
</evidence>
<keyword evidence="1" id="KW-1133">Transmembrane helix</keyword>
<protein>
    <submittedName>
        <fullName evidence="2">MIP08447p</fullName>
    </submittedName>
</protein>
<sequence>QIGINYASRVAAICFAIAKCNVFAVSQLVFAVPAALNCVFICIQLAENRMNRN</sequence>
<keyword evidence="1" id="KW-0812">Transmembrane</keyword>
<feature type="transmembrane region" description="Helical" evidence="1">
    <location>
        <begin position="28"/>
        <end position="46"/>
    </location>
</feature>
<feature type="non-terminal residue" evidence="2">
    <location>
        <position position="1"/>
    </location>
</feature>
<evidence type="ECO:0000313" key="2">
    <source>
        <dbReference type="EMBL" id="ACN86082.1"/>
    </source>
</evidence>
<accession>C0PV78</accession>
<dbReference type="AlphaFoldDB" id="C0PV78"/>
<keyword evidence="1" id="KW-0472">Membrane</keyword>
<proteinExistence type="evidence at transcript level"/>
<organism evidence="2">
    <name type="scientific">Drosophila melanogaster</name>
    <name type="common">Fruit fly</name>
    <dbReference type="NCBI Taxonomy" id="7227"/>
    <lineage>
        <taxon>Eukaryota</taxon>
        <taxon>Metazoa</taxon>
        <taxon>Ecdysozoa</taxon>
        <taxon>Arthropoda</taxon>
        <taxon>Hexapoda</taxon>
        <taxon>Insecta</taxon>
        <taxon>Pterygota</taxon>
        <taxon>Neoptera</taxon>
        <taxon>Endopterygota</taxon>
        <taxon>Diptera</taxon>
        <taxon>Brachycera</taxon>
        <taxon>Muscomorpha</taxon>
        <taxon>Ephydroidea</taxon>
        <taxon>Drosophilidae</taxon>
        <taxon>Drosophila</taxon>
        <taxon>Sophophora</taxon>
    </lineage>
</organism>
<dbReference type="EMBL" id="BT072934">
    <property type="protein sequence ID" value="ACN86082.1"/>
    <property type="molecule type" value="mRNA"/>
</dbReference>
<name>C0PV78_DROME</name>
<reference evidence="2" key="1">
    <citation type="submission" date="2009-03" db="EMBL/GenBank/DDBJ databases">
        <authorList>
            <person name="Carlson J."/>
            <person name="Booth B."/>
            <person name="Frise E."/>
            <person name="Sandler J."/>
            <person name="Wan K."/>
            <person name="Yu C."/>
            <person name="Celniker S."/>
        </authorList>
    </citation>
    <scope>NUCLEOTIDE SEQUENCE</scope>
</reference>